<dbReference type="AlphaFoldDB" id="A0A1B8YGR6"/>
<accession>A0A1B8YGR6</accession>
<sequence length="67" mass="7701">MKTKITLTQFEFNEIISGLPKSYRSSFNVHRSTYVNDKIALEHFIADILCDYTFDLANEVAINVKGE</sequence>
<reference evidence="2" key="1">
    <citation type="submission" date="2015-11" db="EMBL/GenBank/DDBJ databases">
        <authorList>
            <person name="Tobias N.J."/>
            <person name="Mishra B."/>
            <person name="Gupta D.K."/>
            <person name="Thines M."/>
            <person name="Stinear T.P."/>
            <person name="Bode H.B."/>
        </authorList>
    </citation>
    <scope>NUCLEOTIDE SEQUENCE [LARGE SCALE GENOMIC DNA]</scope>
    <source>
        <strain evidence="2">PB45.5</strain>
    </source>
</reference>
<evidence type="ECO:0000313" key="2">
    <source>
        <dbReference type="Proteomes" id="UP000092665"/>
    </source>
</evidence>
<name>A0A1B8YGR6_9GAMM</name>
<dbReference type="Proteomes" id="UP000092665">
    <property type="component" value="Unassembled WGS sequence"/>
</dbReference>
<gene>
    <name evidence="1" type="ORF">Phpb_02679</name>
</gene>
<proteinExistence type="predicted"/>
<organism evidence="1 2">
    <name type="scientific">Photorhabdus namnaonensis</name>
    <dbReference type="NCBI Taxonomy" id="1851568"/>
    <lineage>
        <taxon>Bacteria</taxon>
        <taxon>Pseudomonadati</taxon>
        <taxon>Pseudomonadota</taxon>
        <taxon>Gammaproteobacteria</taxon>
        <taxon>Enterobacterales</taxon>
        <taxon>Morganellaceae</taxon>
        <taxon>Photorhabdus</taxon>
    </lineage>
</organism>
<keyword evidence="2" id="KW-1185">Reference proteome</keyword>
<evidence type="ECO:0000313" key="1">
    <source>
        <dbReference type="EMBL" id="OCA54235.1"/>
    </source>
</evidence>
<dbReference type="EMBL" id="LOIC01000072">
    <property type="protein sequence ID" value="OCA54235.1"/>
    <property type="molecule type" value="Genomic_DNA"/>
</dbReference>
<comment type="caution">
    <text evidence="1">The sequence shown here is derived from an EMBL/GenBank/DDBJ whole genome shotgun (WGS) entry which is preliminary data.</text>
</comment>
<protein>
    <submittedName>
        <fullName evidence="1">Uncharacterized protein</fullName>
    </submittedName>
</protein>
<dbReference type="RefSeq" id="WP_065390749.1">
    <property type="nucleotide sequence ID" value="NZ_CAWMQN010000072.1"/>
</dbReference>